<evidence type="ECO:0000313" key="2">
    <source>
        <dbReference type="EMBL" id="PWR71404.1"/>
    </source>
</evidence>
<evidence type="ECO:0000313" key="3">
    <source>
        <dbReference type="Proteomes" id="UP000245657"/>
    </source>
</evidence>
<dbReference type="AlphaFoldDB" id="A0A2V2MT81"/>
<name>A0A2V2MT81_9EURY</name>
<organism evidence="2 3">
    <name type="scientific">Methanospirillum lacunae</name>
    <dbReference type="NCBI Taxonomy" id="668570"/>
    <lineage>
        <taxon>Archaea</taxon>
        <taxon>Methanobacteriati</taxon>
        <taxon>Methanobacteriota</taxon>
        <taxon>Stenosarchaea group</taxon>
        <taxon>Methanomicrobia</taxon>
        <taxon>Methanomicrobiales</taxon>
        <taxon>Methanospirillaceae</taxon>
        <taxon>Methanospirillum</taxon>
    </lineage>
</organism>
<gene>
    <name evidence="2" type="ORF">DK846_11095</name>
</gene>
<reference evidence="2 3" key="1">
    <citation type="submission" date="2018-05" db="EMBL/GenBank/DDBJ databases">
        <title>Draft genome of Methanospirillum lacunae Ki8-1.</title>
        <authorList>
            <person name="Dueholm M.S."/>
            <person name="Nielsen P.H."/>
            <person name="Bakmann L.F."/>
            <person name="Otzen D.E."/>
        </authorList>
    </citation>
    <scope>NUCLEOTIDE SEQUENCE [LARGE SCALE GENOMIC DNA]</scope>
    <source>
        <strain evidence="2 3">Ki8-1</strain>
    </source>
</reference>
<proteinExistence type="predicted"/>
<feature type="compositionally biased region" description="Acidic residues" evidence="1">
    <location>
        <begin position="855"/>
        <end position="864"/>
    </location>
</feature>
<keyword evidence="3" id="KW-1185">Reference proteome</keyword>
<evidence type="ECO:0000256" key="1">
    <source>
        <dbReference type="SAM" id="MobiDB-lite"/>
    </source>
</evidence>
<dbReference type="GeneID" id="97546966"/>
<feature type="region of interest" description="Disordered" evidence="1">
    <location>
        <begin position="364"/>
        <end position="430"/>
    </location>
</feature>
<dbReference type="EMBL" id="QGMY01000008">
    <property type="protein sequence ID" value="PWR71404.1"/>
    <property type="molecule type" value="Genomic_DNA"/>
</dbReference>
<feature type="compositionally biased region" description="Basic and acidic residues" evidence="1">
    <location>
        <begin position="402"/>
        <end position="413"/>
    </location>
</feature>
<sequence>MIDDVGLAGVLAGIQLLISPGSVFEIRSIGSDGIGSGYYNDPEKAAGDVLALEQDLHISGIYLTLNEVNPVLLARRANRIKTRLGRTDATTADADIIRRRWLPVDIDPVRISGVSSSDTEHNEALALAESVKAFLSELGWPDPILADSGNGAHLLYSIDLQNDDTSRDLVKSILELLDFKFSTSTCRIDTANFNAGRIWKVYGTYARKGDNIAERPHRRSRIITVPAQLSFVTLDQMQSLADILPHAGESVDLDGTTNGHSTGMRSLFSLGAWLTSHNLAATAKPYKGGILYSFEQCPFSHAHKDGAFAIQFANGAIFAGCHHDSCGGGRQRWPELRALFGASKPDSETRLARLRSERIRAKYAAEHEDDESSSNRALLRCSPSNKPVSPASSHSEVDGDSDAARDSDVDHTDTCSGDGDESSSDDPVLYRSREILAHGDPLKMMLETFARFHEGDQTVAECFVHSLASRSVINSKGLHVSITGESGKGKSHAVETMKSLIPQEFRLDGRMSDKALFYMDDLVPGTVITLDDVSLSDQMQEILKGVTTSFQKPFPYRTVNTERKPQICTIPERCVWWLAKVEGAGDDQVFNRMLTCWIDDSEEQDQKVLDRTLAGAEEIPDLSVKTDEDVLVCRQIWNDLSQVFVVIPYARRIRFQSAENRRNPDMLLDLIRTNAALCQQQRETITSGETVCVVATVEDFNEAARLFYILNGETGGQATKLTRRESALIDTIASFNQPEITTWDLQQATGWANSSITKLLHGYRSHGKAYSGILEKCPAISFLDRTVSVGDEGYTVLRRSRVYQWEVALYKDWMKGGSVWIVGGDSDDNNEDPGHDAGSSVQTDSNDTPSLSEENPADCAEESEEGKKPERTGVSLSSIHPHDFVRVPGGPERRRCSVCGKKRARYQQQRKNCTGSDSHQTPLVLCDSCYSRAVSKEVASHVLLPGILENAVLVKRSVPSGKCQLCSIHPAVWSDTESRIHLCDSCYRRCSKSDKTGPPSDGSPP</sequence>
<feature type="compositionally biased region" description="Polar residues" evidence="1">
    <location>
        <begin position="382"/>
        <end position="394"/>
    </location>
</feature>
<comment type="caution">
    <text evidence="2">The sequence shown here is derived from an EMBL/GenBank/DDBJ whole genome shotgun (WGS) entry which is preliminary data.</text>
</comment>
<accession>A0A2V2MT81</accession>
<feature type="compositionally biased region" description="Polar residues" evidence="1">
    <location>
        <begin position="839"/>
        <end position="853"/>
    </location>
</feature>
<dbReference type="Proteomes" id="UP000245657">
    <property type="component" value="Unassembled WGS sequence"/>
</dbReference>
<feature type="compositionally biased region" description="Basic and acidic residues" evidence="1">
    <location>
        <begin position="880"/>
        <end position="893"/>
    </location>
</feature>
<dbReference type="OrthoDB" id="117814at2157"/>
<protein>
    <submittedName>
        <fullName evidence="2">Uncharacterized protein</fullName>
    </submittedName>
</protein>
<dbReference type="RefSeq" id="WP_109969022.1">
    <property type="nucleotide sequence ID" value="NZ_CP176093.1"/>
</dbReference>
<feature type="region of interest" description="Disordered" evidence="1">
    <location>
        <begin position="824"/>
        <end position="893"/>
    </location>
</feature>